<dbReference type="Proteomes" id="UP000694872">
    <property type="component" value="Unplaced"/>
</dbReference>
<feature type="compositionally biased region" description="Polar residues" evidence="3">
    <location>
        <begin position="2136"/>
        <end position="2159"/>
    </location>
</feature>
<dbReference type="PANTHER" id="PTHR46116:SF39">
    <property type="entry name" value="BACULOVIRAL IAP REPEAT-CONTAINING PROTEIN 6"/>
    <property type="match status" value="1"/>
</dbReference>
<dbReference type="KEGG" id="pxu:106120096"/>
<dbReference type="SUPFAM" id="SSF50978">
    <property type="entry name" value="WD40 repeat-like"/>
    <property type="match status" value="1"/>
</dbReference>
<dbReference type="Gene3D" id="1.10.1170.10">
    <property type="entry name" value="Inhibitor Of Apoptosis Protein (2mihbC-IAP-1), Chain A"/>
    <property type="match status" value="1"/>
</dbReference>
<dbReference type="PANTHER" id="PTHR46116">
    <property type="entry name" value="(E3-INDEPENDENT) E2 UBIQUITIN-CONJUGATING ENZYME"/>
    <property type="match status" value="1"/>
</dbReference>
<feature type="compositionally biased region" description="Pro residues" evidence="3">
    <location>
        <begin position="4447"/>
        <end position="4457"/>
    </location>
</feature>
<reference evidence="5" key="1">
    <citation type="submission" date="2025-08" db="UniProtKB">
        <authorList>
            <consortium name="RefSeq"/>
        </authorList>
    </citation>
    <scope>IDENTIFICATION</scope>
</reference>
<dbReference type="InterPro" id="IPR022103">
    <property type="entry name" value="BIRC6"/>
</dbReference>
<gene>
    <name evidence="5" type="primary">LOC106120096</name>
</gene>
<dbReference type="Pfam" id="PF12356">
    <property type="entry name" value="BIRC6"/>
    <property type="match status" value="1"/>
</dbReference>
<dbReference type="PROSITE" id="PS50143">
    <property type="entry name" value="BIR_REPEAT_2"/>
    <property type="match status" value="1"/>
</dbReference>
<proteinExistence type="predicted"/>
<evidence type="ECO:0000256" key="1">
    <source>
        <dbReference type="ARBA" id="ARBA00022679"/>
    </source>
</evidence>
<dbReference type="CDD" id="cd00022">
    <property type="entry name" value="BIR"/>
    <property type="match status" value="1"/>
</dbReference>
<protein>
    <submittedName>
        <fullName evidence="5">Baculoviral IAP repeat-containing protein 6 isoform X1</fullName>
    </submittedName>
</protein>
<feature type="region of interest" description="Disordered" evidence="3">
    <location>
        <begin position="4431"/>
        <end position="4468"/>
    </location>
</feature>
<dbReference type="InterPro" id="IPR001370">
    <property type="entry name" value="BIR_rpt"/>
</dbReference>
<organism evidence="5">
    <name type="scientific">Papilio xuthus</name>
    <name type="common">Asian swallowtail butterfly</name>
    <dbReference type="NCBI Taxonomy" id="66420"/>
    <lineage>
        <taxon>Eukaryota</taxon>
        <taxon>Metazoa</taxon>
        <taxon>Ecdysozoa</taxon>
        <taxon>Arthropoda</taxon>
        <taxon>Hexapoda</taxon>
        <taxon>Insecta</taxon>
        <taxon>Pterygota</taxon>
        <taxon>Neoptera</taxon>
        <taxon>Endopterygota</taxon>
        <taxon>Lepidoptera</taxon>
        <taxon>Glossata</taxon>
        <taxon>Ditrysia</taxon>
        <taxon>Papilionoidea</taxon>
        <taxon>Papilionidae</taxon>
        <taxon>Papilioninae</taxon>
        <taxon>Papilio</taxon>
    </lineage>
</organism>
<keyword evidence="2" id="KW-0833">Ubl conjugation pathway</keyword>
<keyword evidence="1" id="KW-0808">Transferase</keyword>
<evidence type="ECO:0000313" key="5">
    <source>
        <dbReference type="RefSeq" id="XP_013170736.1"/>
    </source>
</evidence>
<dbReference type="GO" id="GO:0043066">
    <property type="term" value="P:negative regulation of apoptotic process"/>
    <property type="evidence" value="ECO:0007669"/>
    <property type="project" value="TreeGrafter"/>
</dbReference>
<feature type="region of interest" description="Disordered" evidence="3">
    <location>
        <begin position="3973"/>
        <end position="3993"/>
    </location>
</feature>
<dbReference type="SUPFAM" id="SSF57924">
    <property type="entry name" value="Inhibitor of apoptosis (IAP) repeat"/>
    <property type="match status" value="1"/>
</dbReference>
<dbReference type="InterPro" id="IPR000608">
    <property type="entry name" value="UBC"/>
</dbReference>
<dbReference type="Pfam" id="PF00653">
    <property type="entry name" value="BIR"/>
    <property type="match status" value="1"/>
</dbReference>
<evidence type="ECO:0000256" key="2">
    <source>
        <dbReference type="ARBA" id="ARBA00022786"/>
    </source>
</evidence>
<dbReference type="SMART" id="SM00238">
    <property type="entry name" value="BIR"/>
    <property type="match status" value="1"/>
</dbReference>
<feature type="region of interest" description="Disordered" evidence="3">
    <location>
        <begin position="3576"/>
        <end position="3605"/>
    </location>
</feature>
<sequence length="4490" mass="486038">MGDDSLILREDGYIRMNFPVSSLTYHSNLNIILVKTDVGGVHVLDVNSGVILQSSCLSADEGGTVGVEYASGADRVLLWDRSGVGARTDYNGVLLLHTALQRRLPSPQPETVVKIELVLSEAVILYQCLQNLDVNAIEGLQDFVNALKTAIDAEPTRKGVKAQKWSTVTISLPQVTFRLVTAAVVHELKGQNRRVPALAIASAVRQRANELMPSARDGETRALMYSEAERKETFKRWPHMDYNGGICDVTRWALPARMAQAGFYHQPSPSGDDRAMCFTCMVCLVCWEKSDEPWVEHERHSPNCPFVRGEYTHNVPISVSNATACAHPCPDISVVSKGNTGDLVATGTAEGKVSLWRFDSGLKFVNVVNLSPYDSIFSGILATESNKVWAASLEKDSSTYDLELTAMAFIGMTSKQATYQQNQSTEANEKESSGVKSKPSLVCAVIVTRTNCVQEDQPLADDVNKALFDSGGVSQSDESIKEMNDQNEAKNNQTSEKMLFLLTYDIYGSLGGTVATVVHTSNSSANSKPGGSKKIPLLPVPRTDEGNIYDEIYFQYSDEETELPQCPNLLDEHISNVINLNASSSKEICKFWDTKKIMFAKHYKVLAPSPPSALLPELPEPGQTTIIDFVGNLSQLKSWKSGNLDSVGTKLADQPDAIQIGPPTIPPTITHYFNMNGPLEISDLKWYEDGEGIEKIKIPPFTVCKPGTETAVSNSNNDGFDSDANQEEPLYPIVAVQCLRLPTNLDINDASKITHLLPTEDKEHLLVVVSGIESAKSKPEPEADGNSDMNMDVDESEIDSTVKDSKAHFLLYKINKKTSVYTLDDQPVLVKELPYNESPVDLCLMPADKHDQCSLAAVGVDGTLRMYSMSDFNMLSEKSLPNSQFTSVVYCTSVERLSVATKQGMIYFYALNDGEKDSAGAVVEDHYSNVDLDMLWYESLSGPTSPPVIIANKPELNITDLETLITLSGMYGSNDTVPYSTVVPGFWCELSPAQRSRSDHQNNRCWRLQNTSSTWDEHVLELTMPYSVSLAHIEFSFTLHNASTGNLPVIQVTLLKQNLHGVGYKKDASFCQRADSPVHFPVVDSDGPNIENPVNSEEYLQAHNAEILAGPLLLSSGLDLTQQSGTLILTSPRLFRARGRTFLIHIKTLFDPAKDMTKGPTKFGESSKKTGFIGCDWLHQISITVRSSPHTELPMEKQQRIAMLESNTFLDTLCEIATKKGGNEERRLALDLLNWVLSVRLQRMRLVEKGQDKEAESPVETQQLECVAVIEKHIEALVKNCILCANRSIAKKCIKIILITSEGVKQLPKPWKCTFESRLSQCVVSCVPYVGACGSPGALKWLAALAQHAVPPHAAPALLAHCCRLLDLASKCLQDRTDLYHHLLRARFGLYGLPLERSIFTTEVPELGRAASTQASSSDDTGPIIRPDHQLKDLLNLPINTEGKSNGSSSGAWWASGPASTACGVAAGEALALHVTSYVASDGTKLESVVARHQPAVVSALPTDSQQLWTVVKEGHGKQQSQDPDSLDDVESSMMECDPQDKPETPGDNFFTQEEEQCGIPWATLVSKPPQHTLVVERMHSGARRYIVLDFGHTVRLTDVIIPSCSDLVTLCIDIWVAGEETDCVKLAFASDIATKHLVLTDIQPPPLCRYMKITTIGRYGMSAMKCKIPLGWFYGEIAEVPNVQASINALNALHQDLSCRFRLATGKLIDLLNPYLEMYNGNAANMMAYFNLANEVDPKVVAAYQECMELQQQVHNCNNILRKLSNGADCNERALDMINRGAVTAEDLLLRASTDKLRVIAENVVDMLLYFVFQMDEVQFPEVSSEWFSCVSSLLWSCGARGAASLSTLLARLCGSADWWGDRLADLLCDAFSPHDAPPRPLDRCLVVVMYMCRKSMYAHLETGGTGVAAALAKRALTLLRASEPRPAPLIALLTALASVLDAALPPPNTVLMPVANATPAAQRLKRWEWLTGGLAGAGGAGGADAAGERGDCKLPRRKLHKKLLNHMHEIESVRRARHRIKARLVSSGKLGGVVSTKAEDMERATRLVPPALAVQLAQALVAHLLAADSSVSGETLLLCAKVVGRLCAASGGASLLEPASVLGLARLAVTLPPWPRHALITLLQDLVEYENLDGTPSPTSDEPTWSDTNTTRPTVTQDDIGARTPPRKNKAGSVADSLAASFGLSKSGKPKSKPKVAATALAAANAVKTIEYRLSQVAELEVLLDSETEDKQDSDFVELKRFKIKPIGDNFNTSISTCVDARLESGVAAAGEALARRLLAATSGALAAALRPASTPPVTPPLSPGMSPVPSPAGPASPPAAGPSHQAIASSSASAALRAHPPLTHTLYDVFRHLALEFPQQRDCSLMENVLSLWMTLNGCAWGAGGAGGAGSSGSATGSGAWSTVPSDTPRVRLAPDTVTAILHQLCTVDNISLRCWILSMQSLAWIAGLPLQSEGGAQTLGRFVLESEYFVPALVKFISMDVNVDCAVNCSESYLSGSSVGAGQGAASALQAVLTRVVKARSGAGALVALRVLAALWAPQRAHDSAQPLDLHAALLRAAHDLVPSLASQHLHYAMPLIRSIATQSLWWMRGAGGVRNEASAEARLTGLLADILPPGAAPARRVPPRRAVLAHLLYYARRLLALPLLMSTQQGQVESGEQSQTDESKALDLVDGTNLEDERKHLPRAPCLADAVLQEADIMQDFYATLSVCDGLNTFILNSGTNTESSTEFSSLKEEIYWLVAQLPTVASNAALMVPSLMDFLRKKDVINLSQAMQQLIVKLLDKSEALAAFIEAGGLELSVEKLTTCHQSGPSNSQGLVSSLMNHLKVPPQIINMSTAAGAKKTQPPITDTANGLVNIAPLCTVSCDNPTAQAADVLLDGGGLSAGVCAARRVRAAAWSYHFFSADDASLALTLTLPYAAQLHEVHLQPHLTSLATCPGAVSIEASCGGPLVSLGPPQVTAGMTFIRLVLARPAVASTVQLRLYKPRDSSYMGLLQLRVIVAPAFAAPTIHAPNGYSNNWVCVVAACTRAQLESSRWARVGSPAAVRALCAAVLATRGSSPQAHGHTSFAAHTALLAAARACPELRAPLLNAILATDEHAYVHSFQMCGSGPGGVSAGACITAVCWAARQLCRRCPEGTTAAFVHWLAEVAQRPRRAPSAALLHTLASVLWSLKEERLLDNLEELITDELFDLLFVWVQEVDEISFLKKALDAILCSMCYIRPDLFKKLMEHIGVPVDNDESMEGLTDDRKVHQPLRVTRAGASGGGCGSGAVDAATCGAAAAAVRLRRRELRTLAAAALSPAATLLLLHSPLPHALVRCVAEYSETKLQQIKEQLNTQEDVYMKDAEIEPNQTVTTPSMQHISDIVEWARLMCVDRRFKDWLGAAGNTFWRPLLSMLCYPRPRASSWQESSEYANLEEHTIRLFAELTVCHASNQKLFASTLHNILESMQNTIGPEGLSGFTRSLILRLVLSSERGTVALRWAAVGADTGAGAAASNSAPPHPSMHCHALLSLPLHTTIRSLLTEHRPPLDEATRMSLSNAVPAMWRSASDAAVRTVAEAWELSLAAASASKDKRVKDAKNNSLKQQGNKKRQSKPSTDNSVLSLAEEFVETTIRVQSTGLEGFVPGNVTLAQLVAVCPHKFGPHLALILHLNTNGEIRPSDTWDGSSSSGGSNVSGVGGMALGVLHWFAQCGGLALVAARLPRPHAPPVPPPAPSAHHHDLDWVKLEDPYDDLVDLGGAGGPGAGGGGGGAGGGEEQCAGVPVHALVALGPLLKLPGYAAALLDEGPRAVHLLRLLLGVSHDEDGRQYKYYKSKNVNDKELSAIKGNIAVGSVVSGGSGGGAKGEGSWSLGTLPFRVLARLLHAAPPDTDDGRSLRSALLRLGLVRLLLACLAVFTHHKPASNDNSQASNGSGKPEEKSQLYWAKGTGFGTGSTQQSWNVEQALVRQRVEEEHVTVLLEVLSAYMNPGERWPPEEGAPQPSPEGEERDHHLPHEFVDLIANSSLLPAICSYLRNDSVLDMSRHIPLYVCVLSCARALHALRCRRLAGALRAVPQLLSLMSRTTNSYASKLRMSKKNIFGKMTYSQRFNTASNCELSEEDEGLAALIADIQATSALMCRSEGEAEAGGVPRPLGGASREARYINLMRTMQFETFEMLAECSENGYRFTVPYHFEGTVRAAGERAHPARMKRLAQEAATLATSLPLSYSSSVFVRTDTDRLDVMKVLITGPSDTPYANGCFILDVYFPAEYPAVPMLINLETTGRHSVRFNPNLYNDGKVCLSVLNTWHGRPEEKWNAHTSSFLQVLVSIQSLILVPEPYFNEPGYERSRGTRVGSNASLEYNSNIYQACVRWAMLDHLRNPEPCFKEVIQTHFWIKRNEIMQTVANWITELEGQNGDERTQRSIQHNLMALKRHYVKLQEELAKLPVPPGLEDLDEPFQLPAAPSPPPAPAGPHSPRAPRAPLPLHSLTNEELYNDMEKIVAQVLE</sequence>
<dbReference type="GO" id="GO:0032465">
    <property type="term" value="P:regulation of cytokinesis"/>
    <property type="evidence" value="ECO:0007669"/>
    <property type="project" value="InterPro"/>
</dbReference>
<evidence type="ECO:0000259" key="4">
    <source>
        <dbReference type="PROSITE" id="PS50127"/>
    </source>
</evidence>
<dbReference type="GO" id="GO:0006915">
    <property type="term" value="P:apoptotic process"/>
    <property type="evidence" value="ECO:0007669"/>
    <property type="project" value="InterPro"/>
</dbReference>
<dbReference type="Pfam" id="PF00179">
    <property type="entry name" value="UQ_con"/>
    <property type="match status" value="1"/>
</dbReference>
<feature type="region of interest" description="Disordered" evidence="3">
    <location>
        <begin position="1513"/>
        <end position="1543"/>
    </location>
</feature>
<dbReference type="FunFam" id="3.10.110.10:FF:000014">
    <property type="entry name" value="Baculoviral IAP repeat-containing protein 6"/>
    <property type="match status" value="1"/>
</dbReference>
<name>A0AAJ7EBK6_PAPXU</name>
<dbReference type="GO" id="GO:0005634">
    <property type="term" value="C:nucleus"/>
    <property type="evidence" value="ECO:0007669"/>
    <property type="project" value="TreeGrafter"/>
</dbReference>
<feature type="domain" description="UBC core" evidence="4">
    <location>
        <begin position="4191"/>
        <end position="4358"/>
    </location>
</feature>
<dbReference type="RefSeq" id="XP_013170736.1">
    <property type="nucleotide sequence ID" value="XM_013315282.1"/>
</dbReference>
<dbReference type="InterPro" id="IPR016135">
    <property type="entry name" value="UBQ-conjugating_enzyme/RWD"/>
</dbReference>
<dbReference type="GeneID" id="106120096"/>
<feature type="region of interest" description="Disordered" evidence="3">
    <location>
        <begin position="471"/>
        <end position="490"/>
    </location>
</feature>
<dbReference type="SMART" id="SM00212">
    <property type="entry name" value="UBCc"/>
    <property type="match status" value="1"/>
</dbReference>
<feature type="compositionally biased region" description="Pro residues" evidence="3">
    <location>
        <begin position="2296"/>
        <end position="2323"/>
    </location>
</feature>
<feature type="compositionally biased region" description="Basic and acidic residues" evidence="3">
    <location>
        <begin position="478"/>
        <end position="488"/>
    </location>
</feature>
<dbReference type="GO" id="GO:0004869">
    <property type="term" value="F:cysteine-type endopeptidase inhibitor activity"/>
    <property type="evidence" value="ECO:0007669"/>
    <property type="project" value="TreeGrafter"/>
</dbReference>
<dbReference type="CTD" id="41260"/>
<feature type="region of interest" description="Disordered" evidence="3">
    <location>
        <begin position="2135"/>
        <end position="2176"/>
    </location>
</feature>
<accession>A0AAJ7EBK6</accession>
<evidence type="ECO:0000256" key="3">
    <source>
        <dbReference type="SAM" id="MobiDB-lite"/>
    </source>
</evidence>
<dbReference type="Gene3D" id="3.10.110.10">
    <property type="entry name" value="Ubiquitin Conjugating Enzyme"/>
    <property type="match status" value="1"/>
</dbReference>
<dbReference type="CDD" id="cd23810">
    <property type="entry name" value="UBCc_BIRC6"/>
    <property type="match status" value="1"/>
</dbReference>
<dbReference type="GO" id="GO:0004842">
    <property type="term" value="F:ubiquitin-protein transferase activity"/>
    <property type="evidence" value="ECO:0007669"/>
    <property type="project" value="InterPro"/>
</dbReference>
<feature type="region of interest" description="Disordered" evidence="3">
    <location>
        <begin position="2294"/>
        <end position="2335"/>
    </location>
</feature>
<dbReference type="SUPFAM" id="SSF54495">
    <property type="entry name" value="UBC-like"/>
    <property type="match status" value="1"/>
</dbReference>
<dbReference type="PROSITE" id="PS50127">
    <property type="entry name" value="UBC_2"/>
    <property type="match status" value="1"/>
</dbReference>
<dbReference type="InterPro" id="IPR036322">
    <property type="entry name" value="WD40_repeat_dom_sf"/>
</dbReference>